<evidence type="ECO:0000256" key="1">
    <source>
        <dbReference type="ARBA" id="ARBA00023015"/>
    </source>
</evidence>
<evidence type="ECO:0000256" key="3">
    <source>
        <dbReference type="ARBA" id="ARBA00023163"/>
    </source>
</evidence>
<organism evidence="5 6">
    <name type="scientific">Mycolicibacterium vulneris</name>
    <dbReference type="NCBI Taxonomy" id="547163"/>
    <lineage>
        <taxon>Bacteria</taxon>
        <taxon>Bacillati</taxon>
        <taxon>Actinomycetota</taxon>
        <taxon>Actinomycetes</taxon>
        <taxon>Mycobacteriales</taxon>
        <taxon>Mycobacteriaceae</taxon>
        <taxon>Mycolicibacterium</taxon>
    </lineage>
</organism>
<dbReference type="Pfam" id="PF12833">
    <property type="entry name" value="HTH_18"/>
    <property type="match status" value="1"/>
</dbReference>
<protein>
    <recommendedName>
        <fullName evidence="4">HTH araC/xylS-type domain-containing protein</fullName>
    </recommendedName>
</protein>
<dbReference type="InterPro" id="IPR018062">
    <property type="entry name" value="HTH_AraC-typ_CS"/>
</dbReference>
<evidence type="ECO:0000313" key="6">
    <source>
        <dbReference type="Proteomes" id="UP000242320"/>
    </source>
</evidence>
<dbReference type="GO" id="GO:0043565">
    <property type="term" value="F:sequence-specific DNA binding"/>
    <property type="evidence" value="ECO:0007669"/>
    <property type="project" value="InterPro"/>
</dbReference>
<dbReference type="InterPro" id="IPR050204">
    <property type="entry name" value="AraC_XylS_family_regulators"/>
</dbReference>
<dbReference type="SMART" id="SM00342">
    <property type="entry name" value="HTH_ARAC"/>
    <property type="match status" value="1"/>
</dbReference>
<dbReference type="RefSeq" id="WP_085292125.1">
    <property type="nucleotide sequence ID" value="NZ_NCXM01000029.1"/>
</dbReference>
<evidence type="ECO:0000256" key="2">
    <source>
        <dbReference type="ARBA" id="ARBA00023125"/>
    </source>
</evidence>
<proteinExistence type="predicted"/>
<reference evidence="5 6" key="1">
    <citation type="submission" date="2017-04" db="EMBL/GenBank/DDBJ databases">
        <title>The new phylogeny of genus Mycobacterium.</title>
        <authorList>
            <person name="Tortoli E."/>
            <person name="Trovato A."/>
            <person name="Cirillo D.M."/>
        </authorList>
    </citation>
    <scope>NUCLEOTIDE SEQUENCE [LARGE SCALE GENOMIC DNA]</scope>
    <source>
        <strain evidence="5 6">DSM 45247</strain>
    </source>
</reference>
<dbReference type="GO" id="GO:0003700">
    <property type="term" value="F:DNA-binding transcription factor activity"/>
    <property type="evidence" value="ECO:0007669"/>
    <property type="project" value="InterPro"/>
</dbReference>
<name>A0A1X2KPN4_9MYCO</name>
<dbReference type="Gene3D" id="1.10.10.60">
    <property type="entry name" value="Homeodomain-like"/>
    <property type="match status" value="1"/>
</dbReference>
<dbReference type="AlphaFoldDB" id="A0A1X2KPN4"/>
<dbReference type="PANTHER" id="PTHR46796">
    <property type="entry name" value="HTH-TYPE TRANSCRIPTIONAL ACTIVATOR RHAS-RELATED"/>
    <property type="match status" value="1"/>
</dbReference>
<dbReference type="PANTHER" id="PTHR46796:SF12">
    <property type="entry name" value="HTH-TYPE DNA-BINDING TRANSCRIPTIONAL ACTIVATOR EUTR"/>
    <property type="match status" value="1"/>
</dbReference>
<keyword evidence="6" id="KW-1185">Reference proteome</keyword>
<keyword evidence="2" id="KW-0238">DNA-binding</keyword>
<sequence length="337" mass="37885">MTASQIMQQGSSVADLSVLDDCTETSDPDEAADLLTRAYAPHQLRANVPTHFDFELRMTETERLRIGRTRIVGGVTIDVPPTSSFYVFCYAPSGTIRAASGQNCVQVSPTTGSVMTPTEPWRFDRWTDDSALLAMRVDRADLEDDLGAILGRPIGPPIRFHPEMDLTDRWGQDFLRTLQIVRNEILDPEGLTRHPVLASRFEQLLRSSLLLSQRHNYSDALREPAEVPIPKAIRDVVAAIDADPLAITTAADLARIACMSLRALEQGFAQFIGVPPMSFVRRTRLRNVREELLRSDPEVVTVFGIARRWGFNHMGRFAAYYEQQYAELPSQTLRRSR</sequence>
<dbReference type="Pfam" id="PF14525">
    <property type="entry name" value="AraC_binding_2"/>
    <property type="match status" value="1"/>
</dbReference>
<dbReference type="InterPro" id="IPR035418">
    <property type="entry name" value="AraC-bd_2"/>
</dbReference>
<comment type="caution">
    <text evidence="5">The sequence shown here is derived from an EMBL/GenBank/DDBJ whole genome shotgun (WGS) entry which is preliminary data.</text>
</comment>
<evidence type="ECO:0000313" key="5">
    <source>
        <dbReference type="EMBL" id="OSC23655.1"/>
    </source>
</evidence>
<keyword evidence="1" id="KW-0805">Transcription regulation</keyword>
<dbReference type="EMBL" id="NCXM01000029">
    <property type="protein sequence ID" value="OSC23655.1"/>
    <property type="molecule type" value="Genomic_DNA"/>
</dbReference>
<feature type="domain" description="HTH araC/xylS-type" evidence="4">
    <location>
        <begin position="234"/>
        <end position="335"/>
    </location>
</feature>
<dbReference type="Proteomes" id="UP000242320">
    <property type="component" value="Unassembled WGS sequence"/>
</dbReference>
<accession>A0A1X2KPN4</accession>
<dbReference type="OrthoDB" id="5464689at2"/>
<dbReference type="PROSITE" id="PS00041">
    <property type="entry name" value="HTH_ARAC_FAMILY_1"/>
    <property type="match status" value="1"/>
</dbReference>
<keyword evidence="3" id="KW-0804">Transcription</keyword>
<evidence type="ECO:0000259" key="4">
    <source>
        <dbReference type="PROSITE" id="PS01124"/>
    </source>
</evidence>
<dbReference type="InterPro" id="IPR018060">
    <property type="entry name" value="HTH_AraC"/>
</dbReference>
<dbReference type="PROSITE" id="PS01124">
    <property type="entry name" value="HTH_ARAC_FAMILY_2"/>
    <property type="match status" value="1"/>
</dbReference>
<gene>
    <name evidence="5" type="ORF">B8W69_23345</name>
</gene>